<keyword evidence="4 7" id="KW-0378">Hydrolase</keyword>
<dbReference type="PROSITE" id="PS00136">
    <property type="entry name" value="SUBTILASE_ASP"/>
    <property type="match status" value="1"/>
</dbReference>
<evidence type="ECO:0000259" key="10">
    <source>
        <dbReference type="Pfam" id="PF00082"/>
    </source>
</evidence>
<dbReference type="PROSITE" id="PS00137">
    <property type="entry name" value="SUBTILASE_HIS"/>
    <property type="match status" value="1"/>
</dbReference>
<keyword evidence="2 7" id="KW-0645">Protease</keyword>
<dbReference type="InterPro" id="IPR050131">
    <property type="entry name" value="Peptidase_S8_subtilisin-like"/>
</dbReference>
<dbReference type="Gene3D" id="3.40.50.200">
    <property type="entry name" value="Peptidase S8/S53 domain"/>
    <property type="match status" value="1"/>
</dbReference>
<evidence type="ECO:0000256" key="1">
    <source>
        <dbReference type="ARBA" id="ARBA00011073"/>
    </source>
</evidence>
<evidence type="ECO:0000256" key="9">
    <source>
        <dbReference type="SAM" id="SignalP"/>
    </source>
</evidence>
<evidence type="ECO:0000259" key="11">
    <source>
        <dbReference type="Pfam" id="PF18962"/>
    </source>
</evidence>
<dbReference type="Pfam" id="PF00082">
    <property type="entry name" value="Peptidase_S8"/>
    <property type="match status" value="1"/>
</dbReference>
<dbReference type="Proteomes" id="UP000244937">
    <property type="component" value="Chromosome"/>
</dbReference>
<evidence type="ECO:0000256" key="5">
    <source>
        <dbReference type="ARBA" id="ARBA00022825"/>
    </source>
</evidence>
<dbReference type="PROSITE" id="PS51892">
    <property type="entry name" value="SUBTILASE"/>
    <property type="match status" value="1"/>
</dbReference>
<evidence type="ECO:0008006" key="14">
    <source>
        <dbReference type="Google" id="ProtNLM"/>
    </source>
</evidence>
<dbReference type="PRINTS" id="PR00723">
    <property type="entry name" value="SUBTILISIN"/>
</dbReference>
<evidence type="ECO:0000256" key="6">
    <source>
        <dbReference type="PIRSR" id="PIRSR615500-1"/>
    </source>
</evidence>
<feature type="active site" description="Charge relay system" evidence="6 7">
    <location>
        <position position="165"/>
    </location>
</feature>
<dbReference type="PANTHER" id="PTHR43806">
    <property type="entry name" value="PEPTIDASE S8"/>
    <property type="match status" value="1"/>
</dbReference>
<evidence type="ECO:0000313" key="13">
    <source>
        <dbReference type="Proteomes" id="UP000244937"/>
    </source>
</evidence>
<feature type="domain" description="Secretion system C-terminal sorting" evidence="11">
    <location>
        <begin position="443"/>
        <end position="517"/>
    </location>
</feature>
<dbReference type="PROSITE" id="PS00138">
    <property type="entry name" value="SUBTILASE_SER"/>
    <property type="match status" value="1"/>
</dbReference>
<dbReference type="GO" id="GO:0006508">
    <property type="term" value="P:proteolysis"/>
    <property type="evidence" value="ECO:0007669"/>
    <property type="project" value="UniProtKB-KW"/>
</dbReference>
<dbReference type="Pfam" id="PF18962">
    <property type="entry name" value="Por_Secre_tail"/>
    <property type="match status" value="1"/>
</dbReference>
<dbReference type="InterPro" id="IPR022398">
    <property type="entry name" value="Peptidase_S8_His-AS"/>
</dbReference>
<dbReference type="InterPro" id="IPR015500">
    <property type="entry name" value="Peptidase_S8_subtilisin-rel"/>
</dbReference>
<evidence type="ECO:0000313" key="12">
    <source>
        <dbReference type="EMBL" id="AWI26927.1"/>
    </source>
</evidence>
<gene>
    <name evidence="12" type="ORF">HYN49_14005</name>
</gene>
<accession>A0A2S1SKR1</accession>
<proteinExistence type="inferred from homology"/>
<dbReference type="KEGG" id="fpal:HYN49_14005"/>
<name>A0A2S1SKR1_9FLAO</name>
<feature type="chain" id="PRO_5015548086" description="Peptidase S8" evidence="9">
    <location>
        <begin position="19"/>
        <end position="519"/>
    </location>
</feature>
<feature type="domain" description="Peptidase S8/S53" evidence="10">
    <location>
        <begin position="158"/>
        <end position="416"/>
    </location>
</feature>
<evidence type="ECO:0000256" key="3">
    <source>
        <dbReference type="ARBA" id="ARBA00022729"/>
    </source>
</evidence>
<sequence length="519" mass="56335">MKRIITFLFLALSFTAFSQQADYAPKQFIADIKLPAGKDAVTYFLTHAALSRLNDSLKLESVRVIGNKKTNSTLLLKFKDEINVLPAITAYSKTGLFEYVEPDFIGHGHGIKQTTPNDLYFSSRQWSHVNNGTFDLSAVADADIDTDMAWDITQGDPNLIVAVLDTGLRLTHPEFAGRIVDGWDFVNNDNNPTDDYGHGTNVTGIALATGNNAVGYAGVNWNSKIMSCKILDQNNIGYYSNWADAIYYAVDHGAKVINLSAGGDGSSTTLLNAANYAYNNNVSLVVSTGNQNGTIQYPAKYNSTIAVGATDSNDVRSNPFFWSATSGSNFGPEIDVVAPGNFIYGLDYASDTQYGYYWGGTSQAAPHVAGVISLMLSVNPDITVNEIRQILMQSSEDQVGDVLHDTPGWDEYYGHGRLNAYNALISPLLSGSEYIAESKNIQVYPNPVTSGSFEIGGFSPESHYDIRLLTLDGKTIKTVKCTGATKASIECTALSPGTYLAVVSNTARKHTFVKKVIRK</sequence>
<dbReference type="EMBL" id="CP029187">
    <property type="protein sequence ID" value="AWI26927.1"/>
    <property type="molecule type" value="Genomic_DNA"/>
</dbReference>
<evidence type="ECO:0000256" key="4">
    <source>
        <dbReference type="ARBA" id="ARBA00022801"/>
    </source>
</evidence>
<dbReference type="InterPro" id="IPR000209">
    <property type="entry name" value="Peptidase_S8/S53_dom"/>
</dbReference>
<dbReference type="SUPFAM" id="SSF52743">
    <property type="entry name" value="Subtilisin-like"/>
    <property type="match status" value="1"/>
</dbReference>
<dbReference type="NCBIfam" id="TIGR04183">
    <property type="entry name" value="Por_Secre_tail"/>
    <property type="match status" value="1"/>
</dbReference>
<dbReference type="GO" id="GO:0004252">
    <property type="term" value="F:serine-type endopeptidase activity"/>
    <property type="evidence" value="ECO:0007669"/>
    <property type="project" value="UniProtKB-UniRule"/>
</dbReference>
<keyword evidence="13" id="KW-1185">Reference proteome</keyword>
<protein>
    <recommendedName>
        <fullName evidence="14">Peptidase S8</fullName>
    </recommendedName>
</protein>
<dbReference type="PANTHER" id="PTHR43806:SF11">
    <property type="entry name" value="CEREVISIN-RELATED"/>
    <property type="match status" value="1"/>
</dbReference>
<evidence type="ECO:0000256" key="7">
    <source>
        <dbReference type="PROSITE-ProRule" id="PRU01240"/>
    </source>
</evidence>
<keyword evidence="3 9" id="KW-0732">Signal</keyword>
<reference evidence="12 13" key="1">
    <citation type="submission" date="2018-05" db="EMBL/GenBank/DDBJ databases">
        <title>Genome sequencing of Flavobacterium sp. HYN0049.</title>
        <authorList>
            <person name="Yi H."/>
            <person name="Baek C."/>
        </authorList>
    </citation>
    <scope>NUCLEOTIDE SEQUENCE [LARGE SCALE GENOMIC DNA]</scope>
    <source>
        <strain evidence="12 13">HYN0049</strain>
    </source>
</reference>
<dbReference type="InterPro" id="IPR023828">
    <property type="entry name" value="Peptidase_S8_Ser-AS"/>
</dbReference>
<evidence type="ECO:0000256" key="2">
    <source>
        <dbReference type="ARBA" id="ARBA00022670"/>
    </source>
</evidence>
<comment type="similarity">
    <text evidence="1 7 8">Belongs to the peptidase S8 family.</text>
</comment>
<dbReference type="OrthoDB" id="1055762at2"/>
<dbReference type="InterPro" id="IPR023827">
    <property type="entry name" value="Peptidase_S8_Asp-AS"/>
</dbReference>
<dbReference type="InterPro" id="IPR036852">
    <property type="entry name" value="Peptidase_S8/S53_dom_sf"/>
</dbReference>
<organism evidence="12 13">
    <name type="scientific">Flavobacterium pallidum</name>
    <dbReference type="NCBI Taxonomy" id="2172098"/>
    <lineage>
        <taxon>Bacteria</taxon>
        <taxon>Pseudomonadati</taxon>
        <taxon>Bacteroidota</taxon>
        <taxon>Flavobacteriia</taxon>
        <taxon>Flavobacteriales</taxon>
        <taxon>Flavobacteriaceae</taxon>
        <taxon>Flavobacterium</taxon>
    </lineage>
</organism>
<keyword evidence="5 7" id="KW-0720">Serine protease</keyword>
<dbReference type="AlphaFoldDB" id="A0A2S1SKR1"/>
<feature type="active site" description="Charge relay system" evidence="6 7">
    <location>
        <position position="198"/>
    </location>
</feature>
<dbReference type="RefSeq" id="WP_108904699.1">
    <property type="nucleotide sequence ID" value="NZ_CP029187.1"/>
</dbReference>
<dbReference type="InterPro" id="IPR026444">
    <property type="entry name" value="Secre_tail"/>
</dbReference>
<feature type="signal peptide" evidence="9">
    <location>
        <begin position="1"/>
        <end position="18"/>
    </location>
</feature>
<evidence type="ECO:0000256" key="8">
    <source>
        <dbReference type="RuleBase" id="RU003355"/>
    </source>
</evidence>
<feature type="active site" description="Charge relay system" evidence="6 7">
    <location>
        <position position="362"/>
    </location>
</feature>